<dbReference type="GeneID" id="27313215"/>
<keyword evidence="4" id="KW-1185">Reference proteome</keyword>
<evidence type="ECO:0000313" key="4">
    <source>
        <dbReference type="Proteomes" id="UP000053259"/>
    </source>
</evidence>
<dbReference type="PANTHER" id="PTHR47842">
    <property type="entry name" value="EXPRESSED PROTEIN"/>
    <property type="match status" value="1"/>
</dbReference>
<dbReference type="Proteomes" id="UP000053259">
    <property type="component" value="Unassembled WGS sequence"/>
</dbReference>
<protein>
    <recommendedName>
        <fullName evidence="2">AB hydrolase-1 domain-containing protein</fullName>
    </recommendedName>
</protein>
<reference evidence="3 4" key="1">
    <citation type="submission" date="2015-01" db="EMBL/GenBank/DDBJ databases">
        <title>The Genome Sequence of Ochroconis gallopava CBS43764.</title>
        <authorList>
            <consortium name="The Broad Institute Genomics Platform"/>
            <person name="Cuomo C."/>
            <person name="de Hoog S."/>
            <person name="Gorbushina A."/>
            <person name="Stielow B."/>
            <person name="Teixiera M."/>
            <person name="Abouelleil A."/>
            <person name="Chapman S.B."/>
            <person name="Priest M."/>
            <person name="Young S.K."/>
            <person name="Wortman J."/>
            <person name="Nusbaum C."/>
            <person name="Birren B."/>
        </authorList>
    </citation>
    <scope>NUCLEOTIDE SEQUENCE [LARGE SCALE GENOMIC DNA]</scope>
    <source>
        <strain evidence="3 4">CBS 43764</strain>
    </source>
</reference>
<dbReference type="Gene3D" id="3.40.50.1820">
    <property type="entry name" value="alpha/beta hydrolase"/>
    <property type="match status" value="1"/>
</dbReference>
<dbReference type="InterPro" id="IPR000073">
    <property type="entry name" value="AB_hydrolase_1"/>
</dbReference>
<evidence type="ECO:0000256" key="1">
    <source>
        <dbReference type="SAM" id="MobiDB-lite"/>
    </source>
</evidence>
<feature type="domain" description="AB hydrolase-1" evidence="2">
    <location>
        <begin position="7"/>
        <end position="239"/>
    </location>
</feature>
<dbReference type="InParanoid" id="A0A0D2AWF1"/>
<dbReference type="VEuPathDB" id="FungiDB:PV09_05242"/>
<dbReference type="STRING" id="253628.A0A0D2AWF1"/>
<dbReference type="Pfam" id="PF12697">
    <property type="entry name" value="Abhydrolase_6"/>
    <property type="match status" value="1"/>
</dbReference>
<dbReference type="OrthoDB" id="442243at2759"/>
<dbReference type="RefSeq" id="XP_016213343.1">
    <property type="nucleotide sequence ID" value="XM_016358724.1"/>
</dbReference>
<organism evidence="3 4">
    <name type="scientific">Verruconis gallopava</name>
    <dbReference type="NCBI Taxonomy" id="253628"/>
    <lineage>
        <taxon>Eukaryota</taxon>
        <taxon>Fungi</taxon>
        <taxon>Dikarya</taxon>
        <taxon>Ascomycota</taxon>
        <taxon>Pezizomycotina</taxon>
        <taxon>Dothideomycetes</taxon>
        <taxon>Pleosporomycetidae</taxon>
        <taxon>Venturiales</taxon>
        <taxon>Sympoventuriaceae</taxon>
        <taxon>Verruconis</taxon>
    </lineage>
</organism>
<evidence type="ECO:0000313" key="3">
    <source>
        <dbReference type="EMBL" id="KIW03474.1"/>
    </source>
</evidence>
<accession>A0A0D2AWF1</accession>
<proteinExistence type="predicted"/>
<dbReference type="AlphaFoldDB" id="A0A0D2AWF1"/>
<dbReference type="PANTHER" id="PTHR47842:SF1">
    <property type="entry name" value="DUF676 DOMAIN-CONTAINING PROTEIN"/>
    <property type="match status" value="1"/>
</dbReference>
<gene>
    <name evidence="3" type="ORF">PV09_05242</name>
</gene>
<dbReference type="HOGENOM" id="CLU_020826_1_2_1"/>
<feature type="region of interest" description="Disordered" evidence="1">
    <location>
        <begin position="391"/>
        <end position="430"/>
    </location>
</feature>
<dbReference type="EMBL" id="KN847544">
    <property type="protein sequence ID" value="KIW03474.1"/>
    <property type="molecule type" value="Genomic_DNA"/>
</dbReference>
<evidence type="ECO:0000259" key="2">
    <source>
        <dbReference type="Pfam" id="PF12697"/>
    </source>
</evidence>
<name>A0A0D2AWF1_9PEZI</name>
<dbReference type="SUPFAM" id="SSF53474">
    <property type="entry name" value="alpha/beta-Hydrolases"/>
    <property type="match status" value="1"/>
</dbReference>
<sequence>MKKTLLLVFIHGFKGGDDTFANFPSHLRAILSHALPGIQVVQVQYPKFETKGDLRECVARFKEWLQNKVIDLEVENGTPSPTIDPSVRTVLVGHSMGGIVAAETVLSIKQDQPISSSGLLDNSPNKFMFPYVQGIVAFDTPYLGIAPGVVAHGAEGHWKAATTAYNTYNSVASAFGWGGQAAGETQAAANSSKMFQSAGALPANADAAAVPAWQKYGRYAMFAGAAGALVAGSAAAYMKRDAITGGISEGWGWASSHLEFVGCLARGEELTKRLKSIIALEEEQGFGFANLYTTLGRAVEGKSQWASSVVGSERTFCTIPKSDAKKYFFPQVNDKATAETWAHMNMFTPRDNPGYYSMSEQAKELIVRWACNSPWYEQVDHNSAAAAVFDEEPEIVEKPADEEFDPNEFEQARRHPGQGNGLSMDENPWA</sequence>
<dbReference type="InterPro" id="IPR029058">
    <property type="entry name" value="AB_hydrolase_fold"/>
</dbReference>